<organism evidence="4 5">
    <name type="scientific">Alkalihalobacillus alcalophilus ATCC 27647 = CGMCC 1.3604</name>
    <dbReference type="NCBI Taxonomy" id="1218173"/>
    <lineage>
        <taxon>Bacteria</taxon>
        <taxon>Bacillati</taxon>
        <taxon>Bacillota</taxon>
        <taxon>Bacilli</taxon>
        <taxon>Bacillales</taxon>
        <taxon>Bacillaceae</taxon>
        <taxon>Alkalihalobacillus</taxon>
    </lineage>
</organism>
<evidence type="ECO:0000313" key="5">
    <source>
        <dbReference type="Proteomes" id="UP000002754"/>
    </source>
</evidence>
<sequence>MKSYKHILIAVDGSEQADHAFAEAVRIAKQVGGALTIANVIPNMVYVNGALSSVPLSVNNKAMKQSEELVQGYKEKAEAAGITKVQVDISIGDPRDMLTGMVPKEVKPDLMICGATGQSRWIRFMVGSVADAMLRHAKCDVLAVKK</sequence>
<accession>A0A094WIP4</accession>
<dbReference type="CDD" id="cd00293">
    <property type="entry name" value="USP-like"/>
    <property type="match status" value="1"/>
</dbReference>
<gene>
    <name evidence="4" type="ORF">BALCAV_0220240</name>
</gene>
<dbReference type="PIRSF" id="PIRSF006276">
    <property type="entry name" value="UspA"/>
    <property type="match status" value="1"/>
</dbReference>
<dbReference type="STRING" id="1218173.BALCAV_0220240"/>
<dbReference type="GO" id="GO:0005737">
    <property type="term" value="C:cytoplasm"/>
    <property type="evidence" value="ECO:0007669"/>
    <property type="project" value="UniProtKB-SubCell"/>
</dbReference>
<dbReference type="Pfam" id="PF00582">
    <property type="entry name" value="Usp"/>
    <property type="match status" value="1"/>
</dbReference>
<dbReference type="PRINTS" id="PR01438">
    <property type="entry name" value="UNVRSLSTRESS"/>
</dbReference>
<dbReference type="eggNOG" id="COG0589">
    <property type="taxonomic scope" value="Bacteria"/>
</dbReference>
<evidence type="ECO:0000259" key="3">
    <source>
        <dbReference type="Pfam" id="PF00582"/>
    </source>
</evidence>
<comment type="caution">
    <text evidence="4">The sequence shown here is derived from an EMBL/GenBank/DDBJ whole genome shotgun (WGS) entry which is preliminary data.</text>
</comment>
<dbReference type="InterPro" id="IPR006015">
    <property type="entry name" value="Universal_stress_UspA"/>
</dbReference>
<proteinExistence type="inferred from homology"/>
<dbReference type="SUPFAM" id="SSF52402">
    <property type="entry name" value="Adenine nucleotide alpha hydrolases-like"/>
    <property type="match status" value="1"/>
</dbReference>
<name>A0A094WIP4_ALKAL</name>
<evidence type="ECO:0000256" key="1">
    <source>
        <dbReference type="ARBA" id="ARBA00008791"/>
    </source>
</evidence>
<dbReference type="Proteomes" id="UP000002754">
    <property type="component" value="Unassembled WGS sequence"/>
</dbReference>
<dbReference type="Gene3D" id="3.40.50.620">
    <property type="entry name" value="HUPs"/>
    <property type="match status" value="1"/>
</dbReference>
<comment type="subcellular location">
    <subcellularLocation>
        <location evidence="2">Cytoplasm</location>
    </subcellularLocation>
</comment>
<protein>
    <recommendedName>
        <fullName evidence="2">Universal stress protein</fullName>
    </recommendedName>
</protein>
<reference evidence="4 5" key="1">
    <citation type="journal article" date="2014" name="Genome Announc.">
        <title>Draft Genome Sequence of Bacillus alcalophilus AV1934, a Classic Alkaliphile Isolated from Human Feces in 1934.</title>
        <authorList>
            <person name="Attie O."/>
            <person name="Jayaprakash A."/>
            <person name="Shah H."/>
            <person name="Paulsen I.T."/>
            <person name="Morino M."/>
            <person name="Takahashi Y."/>
            <person name="Narumi I."/>
            <person name="Sachidanandam R."/>
            <person name="Satoh K."/>
            <person name="Ito M."/>
            <person name="Krulwich T.A."/>
        </authorList>
    </citation>
    <scope>NUCLEOTIDE SEQUENCE [LARGE SCALE GENOMIC DNA]</scope>
    <source>
        <strain evidence="4 5">AV1934</strain>
    </source>
</reference>
<dbReference type="InterPro" id="IPR014729">
    <property type="entry name" value="Rossmann-like_a/b/a_fold"/>
</dbReference>
<keyword evidence="2" id="KW-0963">Cytoplasm</keyword>
<dbReference type="InterPro" id="IPR006016">
    <property type="entry name" value="UspA"/>
</dbReference>
<comment type="similarity">
    <text evidence="1 2">Belongs to the universal stress protein A family.</text>
</comment>
<evidence type="ECO:0000313" key="4">
    <source>
        <dbReference type="EMBL" id="KGA95793.1"/>
    </source>
</evidence>
<evidence type="ECO:0000256" key="2">
    <source>
        <dbReference type="PIRNR" id="PIRNR006276"/>
    </source>
</evidence>
<dbReference type="EMBL" id="ALPT02000103">
    <property type="protein sequence ID" value="KGA95793.1"/>
    <property type="molecule type" value="Genomic_DNA"/>
</dbReference>
<dbReference type="PANTHER" id="PTHR46268">
    <property type="entry name" value="STRESS RESPONSE PROTEIN NHAX"/>
    <property type="match status" value="1"/>
</dbReference>
<feature type="domain" description="UspA" evidence="3">
    <location>
        <begin position="4"/>
        <end position="145"/>
    </location>
</feature>
<dbReference type="AlphaFoldDB" id="A0A094WIP4"/>
<keyword evidence="5" id="KW-1185">Reference proteome</keyword>
<dbReference type="PANTHER" id="PTHR46268:SF6">
    <property type="entry name" value="UNIVERSAL STRESS PROTEIN UP12"/>
    <property type="match status" value="1"/>
</dbReference>